<feature type="compositionally biased region" description="Low complexity" evidence="1">
    <location>
        <begin position="346"/>
        <end position="359"/>
    </location>
</feature>
<sequence>MDPTPCPLLPYDINLPLHYISPPSQLASNPIPPHLLSPSLLHRHHFLQISPEDAADYLCWPSQNRDRAIALLESFHAPSDDEAADYPVQYVSDAEHTYAHAHVRPTGTDGLRLVFQWDRRGSWRYHDANLMPFPPSSHTSLGDALSTVIHHTESNGVNHHASDGGEYSDGDDADYWNSYGGGDDSPQLHRAHSKDGSEVGEDAYWARYTSVHGMLLSHSFEESNIQPTPGTADSTIPSPVQKTKRKLYAEPQHVPTEEPLPVRPRIPFGNDALPSPNTLSRRLTALSPRHSRPASSLGSRPTSVSFDAFGVSELESQEEKTGPVEDDGEDSDTPSPVHETPSDTISHSSSSLPGRLDSSTGEQIVSPRPKINQGILFLQQGEHDAGAQTAETDDEGVRSAILGVYKLWKASRQRHWGHADDSGDFLSIVCDVISKS</sequence>
<dbReference type="OrthoDB" id="2270193at2759"/>
<accession>A0A4Y9Z8B1</accession>
<evidence type="ECO:0000313" key="3">
    <source>
        <dbReference type="Proteomes" id="UP000298327"/>
    </source>
</evidence>
<feature type="region of interest" description="Disordered" evidence="1">
    <location>
        <begin position="222"/>
        <end position="279"/>
    </location>
</feature>
<feature type="region of interest" description="Disordered" evidence="1">
    <location>
        <begin position="178"/>
        <end position="197"/>
    </location>
</feature>
<feature type="region of interest" description="Disordered" evidence="1">
    <location>
        <begin position="313"/>
        <end position="367"/>
    </location>
</feature>
<proteinExistence type="predicted"/>
<evidence type="ECO:0000256" key="1">
    <source>
        <dbReference type="SAM" id="MobiDB-lite"/>
    </source>
</evidence>
<gene>
    <name evidence="2" type="ORF">EVG20_g2636</name>
</gene>
<feature type="compositionally biased region" description="Polar residues" evidence="1">
    <location>
        <begin position="222"/>
        <end position="241"/>
    </location>
</feature>
<dbReference type="AlphaFoldDB" id="A0A4Y9Z8B1"/>
<protein>
    <submittedName>
        <fullName evidence="2">Uncharacterized protein</fullName>
    </submittedName>
</protein>
<reference evidence="2 3" key="1">
    <citation type="submission" date="2019-02" db="EMBL/GenBank/DDBJ databases">
        <title>Genome sequencing of the rare red list fungi Dentipellis fragilis.</title>
        <authorList>
            <person name="Buettner E."/>
            <person name="Kellner H."/>
        </authorList>
    </citation>
    <scope>NUCLEOTIDE SEQUENCE [LARGE SCALE GENOMIC DNA]</scope>
    <source>
        <strain evidence="2 3">DSM 105465</strain>
    </source>
</reference>
<name>A0A4Y9Z8B1_9AGAM</name>
<organism evidence="2 3">
    <name type="scientific">Dentipellis fragilis</name>
    <dbReference type="NCBI Taxonomy" id="205917"/>
    <lineage>
        <taxon>Eukaryota</taxon>
        <taxon>Fungi</taxon>
        <taxon>Dikarya</taxon>
        <taxon>Basidiomycota</taxon>
        <taxon>Agaricomycotina</taxon>
        <taxon>Agaricomycetes</taxon>
        <taxon>Russulales</taxon>
        <taxon>Hericiaceae</taxon>
        <taxon>Dentipellis</taxon>
    </lineage>
</organism>
<evidence type="ECO:0000313" key="2">
    <source>
        <dbReference type="EMBL" id="TFY70360.1"/>
    </source>
</evidence>
<dbReference type="Proteomes" id="UP000298327">
    <property type="component" value="Unassembled WGS sequence"/>
</dbReference>
<comment type="caution">
    <text evidence="2">The sequence shown here is derived from an EMBL/GenBank/DDBJ whole genome shotgun (WGS) entry which is preliminary data.</text>
</comment>
<dbReference type="EMBL" id="SEOQ01000105">
    <property type="protein sequence ID" value="TFY70360.1"/>
    <property type="molecule type" value="Genomic_DNA"/>
</dbReference>
<keyword evidence="3" id="KW-1185">Reference proteome</keyword>
<dbReference type="STRING" id="205917.A0A4Y9Z8B1"/>